<feature type="domain" description="O-antigen ligase-related" evidence="6">
    <location>
        <begin position="186"/>
        <end position="342"/>
    </location>
</feature>
<feature type="transmembrane region" description="Helical" evidence="5">
    <location>
        <begin position="113"/>
        <end position="135"/>
    </location>
</feature>
<evidence type="ECO:0000313" key="7">
    <source>
        <dbReference type="EMBL" id="VEB24913.1"/>
    </source>
</evidence>
<dbReference type="Pfam" id="PF04932">
    <property type="entry name" value="Wzy_C"/>
    <property type="match status" value="1"/>
</dbReference>
<evidence type="ECO:0000256" key="1">
    <source>
        <dbReference type="ARBA" id="ARBA00004141"/>
    </source>
</evidence>
<sequence length="419" mass="48096">MILYKNSYSFVINLTMTIFFVGLIVIPKAYGVGIVLSVLGLFYFLVAYFKNKVNVFNKNYLGFYIIFCIYFFVYLLVMFIYSESSKTLDEPSRALYFLLIFFLLQFVRDKLKLLLYIIPLGAIAAGLVASYQVFILQQQRALSFSFQMPIQHGDMAMSLGMFSLAILFYCLKKNMGQLALLNFFGVLGGAMASLLSLSRGGWLLMPLIIVTMFYINNKYFSKRSVVAILLSLFIFGGTFLVNKTAIIHRLEVAYNQVSYSLNNKENVKRDGSIAPRLALWNAAWIAIKEKPILGWGDKGAKLKRQQQFEEGVLNYHDSQYGHAHNQYINDFLERGVIGLASLLLIFLFPLWKFYKAYKENKSNIDIQLLAILGIIHITSVMSYCLTQDFLDHNSGNMFYFFLTVLFYAMILSFQSDKNR</sequence>
<feature type="transmembrane region" description="Helical" evidence="5">
    <location>
        <begin position="335"/>
        <end position="354"/>
    </location>
</feature>
<evidence type="ECO:0000259" key="6">
    <source>
        <dbReference type="Pfam" id="PF04932"/>
    </source>
</evidence>
<dbReference type="OrthoDB" id="8576060at2"/>
<gene>
    <name evidence="7" type="ORF">NCTC3438_01776</name>
</gene>
<evidence type="ECO:0000256" key="4">
    <source>
        <dbReference type="ARBA" id="ARBA00023136"/>
    </source>
</evidence>
<keyword evidence="8" id="KW-1185">Reference proteome</keyword>
<keyword evidence="4 5" id="KW-0472">Membrane</keyword>
<evidence type="ECO:0000256" key="2">
    <source>
        <dbReference type="ARBA" id="ARBA00022692"/>
    </source>
</evidence>
<feature type="transmembrane region" description="Helical" evidence="5">
    <location>
        <begin position="224"/>
        <end position="241"/>
    </location>
</feature>
<feature type="transmembrane region" description="Helical" evidence="5">
    <location>
        <begin position="93"/>
        <end position="108"/>
    </location>
</feature>
<dbReference type="EMBL" id="LR134167">
    <property type="protein sequence ID" value="VEB24913.1"/>
    <property type="molecule type" value="Genomic_DNA"/>
</dbReference>
<evidence type="ECO:0000256" key="3">
    <source>
        <dbReference type="ARBA" id="ARBA00022989"/>
    </source>
</evidence>
<protein>
    <submittedName>
        <fullName evidence="7">Lipid A core - O-antigen ligase and related enzymes</fullName>
    </submittedName>
</protein>
<feature type="transmembrane region" description="Helical" evidence="5">
    <location>
        <begin position="366"/>
        <end position="385"/>
    </location>
</feature>
<dbReference type="GO" id="GO:0016020">
    <property type="term" value="C:membrane"/>
    <property type="evidence" value="ECO:0007669"/>
    <property type="project" value="UniProtKB-SubCell"/>
</dbReference>
<dbReference type="Proteomes" id="UP000268198">
    <property type="component" value="Chromosome"/>
</dbReference>
<feature type="transmembrane region" description="Helical" evidence="5">
    <location>
        <begin position="201"/>
        <end position="217"/>
    </location>
</feature>
<feature type="transmembrane region" description="Helical" evidence="5">
    <location>
        <begin position="61"/>
        <end position="81"/>
    </location>
</feature>
<feature type="transmembrane region" description="Helical" evidence="5">
    <location>
        <begin position="7"/>
        <end position="26"/>
    </location>
</feature>
<evidence type="ECO:0000256" key="5">
    <source>
        <dbReference type="SAM" id="Phobius"/>
    </source>
</evidence>
<organism evidence="7 8">
    <name type="scientific">Avibacterium volantium</name>
    <name type="common">Pasteurella volantium</name>
    <dbReference type="NCBI Taxonomy" id="762"/>
    <lineage>
        <taxon>Bacteria</taxon>
        <taxon>Pseudomonadati</taxon>
        <taxon>Pseudomonadota</taxon>
        <taxon>Gammaproteobacteria</taxon>
        <taxon>Pasteurellales</taxon>
        <taxon>Pasteurellaceae</taxon>
        <taxon>Avibacterium</taxon>
    </lineage>
</organism>
<reference evidence="7 8" key="1">
    <citation type="submission" date="2018-12" db="EMBL/GenBank/DDBJ databases">
        <authorList>
            <consortium name="Pathogen Informatics"/>
        </authorList>
    </citation>
    <scope>NUCLEOTIDE SEQUENCE [LARGE SCALE GENOMIC DNA]</scope>
    <source>
        <strain evidence="7 8">NCTC3438</strain>
    </source>
</reference>
<feature type="transmembrane region" description="Helical" evidence="5">
    <location>
        <begin position="32"/>
        <end position="49"/>
    </location>
</feature>
<dbReference type="KEGG" id="avt:NCTC3438_01776"/>
<keyword evidence="2 5" id="KW-0812">Transmembrane</keyword>
<dbReference type="RefSeq" id="WP_126372975.1">
    <property type="nucleotide sequence ID" value="NZ_LR134167.1"/>
</dbReference>
<feature type="transmembrane region" description="Helical" evidence="5">
    <location>
        <begin position="178"/>
        <end position="195"/>
    </location>
</feature>
<dbReference type="AlphaFoldDB" id="A0A447SSF7"/>
<dbReference type="InterPro" id="IPR051533">
    <property type="entry name" value="WaaL-like"/>
</dbReference>
<name>A0A447SSF7_AVIVO</name>
<dbReference type="PANTHER" id="PTHR37422">
    <property type="entry name" value="TEICHURONIC ACID BIOSYNTHESIS PROTEIN TUAE"/>
    <property type="match status" value="1"/>
</dbReference>
<comment type="subcellular location">
    <subcellularLocation>
        <location evidence="1">Membrane</location>
        <topology evidence="1">Multi-pass membrane protein</topology>
    </subcellularLocation>
</comment>
<keyword evidence="3 5" id="KW-1133">Transmembrane helix</keyword>
<feature type="transmembrane region" description="Helical" evidence="5">
    <location>
        <begin position="397"/>
        <end position="413"/>
    </location>
</feature>
<dbReference type="GO" id="GO:0016874">
    <property type="term" value="F:ligase activity"/>
    <property type="evidence" value="ECO:0007669"/>
    <property type="project" value="UniProtKB-KW"/>
</dbReference>
<evidence type="ECO:0000313" key="8">
    <source>
        <dbReference type="Proteomes" id="UP000268198"/>
    </source>
</evidence>
<dbReference type="PANTHER" id="PTHR37422:SF17">
    <property type="entry name" value="O-ANTIGEN LIGASE"/>
    <property type="match status" value="1"/>
</dbReference>
<keyword evidence="7" id="KW-0436">Ligase</keyword>
<feature type="transmembrane region" description="Helical" evidence="5">
    <location>
        <begin position="155"/>
        <end position="171"/>
    </location>
</feature>
<dbReference type="InterPro" id="IPR007016">
    <property type="entry name" value="O-antigen_ligase-rel_domated"/>
</dbReference>
<accession>A0A447SSF7</accession>
<proteinExistence type="predicted"/>